<dbReference type="GO" id="GO:0004106">
    <property type="term" value="F:chorismate mutase activity"/>
    <property type="evidence" value="ECO:0007669"/>
    <property type="project" value="InterPro"/>
</dbReference>
<evidence type="ECO:0000256" key="1">
    <source>
        <dbReference type="ARBA" id="ARBA00022679"/>
    </source>
</evidence>
<dbReference type="InterPro" id="IPR041071">
    <property type="entry name" value="DAHP_snth_FXD"/>
</dbReference>
<dbReference type="EC" id="2.5.1.54" evidence="4"/>
<name>A0A291RGX8_9NOCA</name>
<dbReference type="GO" id="GO:0016832">
    <property type="term" value="F:aldehyde-lyase activity"/>
    <property type="evidence" value="ECO:0007669"/>
    <property type="project" value="InterPro"/>
</dbReference>
<dbReference type="Gene3D" id="3.30.70.1140">
    <property type="entry name" value="Phospho-2-dehydro-3-deoxyheptonate aldolase, domain 1"/>
    <property type="match status" value="1"/>
</dbReference>
<proteinExistence type="predicted"/>
<dbReference type="Gene3D" id="1.20.59.10">
    <property type="entry name" value="Chorismate mutase"/>
    <property type="match status" value="1"/>
</dbReference>
<dbReference type="InterPro" id="IPR036979">
    <property type="entry name" value="CM_dom_sf"/>
</dbReference>
<feature type="region of interest" description="Disordered" evidence="2">
    <location>
        <begin position="335"/>
        <end position="355"/>
    </location>
</feature>
<dbReference type="InterPro" id="IPR006268">
    <property type="entry name" value="DAHP_syn_2"/>
</dbReference>
<dbReference type="Gene3D" id="3.20.20.70">
    <property type="entry name" value="Aldolase class I"/>
    <property type="match status" value="1"/>
</dbReference>
<dbReference type="Pfam" id="PF00793">
    <property type="entry name" value="DAHP_synth_1"/>
    <property type="match status" value="1"/>
</dbReference>
<dbReference type="SMART" id="SM00830">
    <property type="entry name" value="CM_2"/>
    <property type="match status" value="1"/>
</dbReference>
<dbReference type="InterPro" id="IPR052899">
    <property type="entry name" value="Class-I_DAHP_synthase"/>
</dbReference>
<dbReference type="NCBIfam" id="NF006421">
    <property type="entry name" value="PRK08673.1"/>
    <property type="match status" value="1"/>
</dbReference>
<dbReference type="NCBIfam" id="NF009239">
    <property type="entry name" value="PRK12595.1"/>
    <property type="match status" value="1"/>
</dbReference>
<dbReference type="Proteomes" id="UP000221961">
    <property type="component" value="Chromosome"/>
</dbReference>
<dbReference type="PANTHER" id="PTHR43018:SF1">
    <property type="entry name" value="PROTEIN AROA(G)"/>
    <property type="match status" value="1"/>
</dbReference>
<dbReference type="InterPro" id="IPR036263">
    <property type="entry name" value="Chorismate_II_sf"/>
</dbReference>
<dbReference type="Pfam" id="PF01817">
    <property type="entry name" value="CM_2"/>
    <property type="match status" value="1"/>
</dbReference>
<dbReference type="KEGG" id="ntp:CRH09_09120"/>
<dbReference type="Pfam" id="PF18152">
    <property type="entry name" value="DAHP_snth_FXD"/>
    <property type="match status" value="1"/>
</dbReference>
<dbReference type="SUPFAM" id="SSF51569">
    <property type="entry name" value="Aldolase"/>
    <property type="match status" value="1"/>
</dbReference>
<dbReference type="AlphaFoldDB" id="A0A291RGX8"/>
<evidence type="ECO:0000259" key="3">
    <source>
        <dbReference type="PROSITE" id="PS51168"/>
    </source>
</evidence>
<dbReference type="GO" id="GO:0009073">
    <property type="term" value="P:aromatic amino acid family biosynthetic process"/>
    <property type="evidence" value="ECO:0007669"/>
    <property type="project" value="InterPro"/>
</dbReference>
<dbReference type="InterPro" id="IPR002701">
    <property type="entry name" value="CM_II_prokaryot"/>
</dbReference>
<dbReference type="RefSeq" id="WP_098693543.1">
    <property type="nucleotide sequence ID" value="NZ_CP023778.1"/>
</dbReference>
<dbReference type="NCBIfam" id="TIGR01361">
    <property type="entry name" value="DAHP_synth_Bsub"/>
    <property type="match status" value="1"/>
</dbReference>
<dbReference type="NCBIfam" id="TIGR01808">
    <property type="entry name" value="CM_M_hiGC-arch"/>
    <property type="match status" value="1"/>
</dbReference>
<sequence>MIVVMRPDAGDADIESVVGLVNSAGGTPVVSRGSSRTIIGLVGDIERFERLPLVSAAGVAEVIRISAPYKLVTREGHATRSTVSVAGVPFGPGRCTLIAGPCAVESPEQMLDAALLAKAAGATVLRGGAFKPRTSPYSFQGLGRAGLRILADVGRETDLPVVTEVLDTRDVDVVAAHADMMQVGARNMQNFALLAAVGAVGKPVLLKRGLSATIDEWLLAAEYVARAGTLDIVLCERGIRTFETATRNTLDISAIPLVQRLSHLPVIVDPSHSGGDRDLVLPLARAAVAAGADGLIVDVHPAPHRALCDGMQALGPDEVDTLTDVVRMLSPTLGRTATASWDPPGDAAAEPPEGADRISGLRREIDAMDTQIRDLVRRRTALSRKIVHTRVASGGERIAHRREEHVLRRYGELGPGGQELAAALLRLGRGPLPALPSATE</sequence>
<dbReference type="GO" id="GO:0046417">
    <property type="term" value="P:chorismate metabolic process"/>
    <property type="evidence" value="ECO:0007669"/>
    <property type="project" value="InterPro"/>
</dbReference>
<dbReference type="InterPro" id="IPR010958">
    <property type="entry name" value="Chorismate_mutase_highGC-bac"/>
</dbReference>
<organism evidence="4 5">
    <name type="scientific">Nocardia terpenica</name>
    <dbReference type="NCBI Taxonomy" id="455432"/>
    <lineage>
        <taxon>Bacteria</taxon>
        <taxon>Bacillati</taxon>
        <taxon>Actinomycetota</taxon>
        <taxon>Actinomycetes</taxon>
        <taxon>Mycobacteriales</taxon>
        <taxon>Nocardiaceae</taxon>
        <taxon>Nocardia</taxon>
    </lineage>
</organism>
<dbReference type="GO" id="GO:0003849">
    <property type="term" value="F:3-deoxy-7-phosphoheptulonate synthase activity"/>
    <property type="evidence" value="ECO:0007669"/>
    <property type="project" value="UniProtKB-EC"/>
</dbReference>
<dbReference type="PANTHER" id="PTHR43018">
    <property type="entry name" value="PHOSPHO-2-DEHYDRO-3-DEOXYHEPTONATE ALDOLASE"/>
    <property type="match status" value="1"/>
</dbReference>
<dbReference type="GeneID" id="88357567"/>
<evidence type="ECO:0000313" key="4">
    <source>
        <dbReference type="EMBL" id="ATL66342.1"/>
    </source>
</evidence>
<evidence type="ECO:0000313" key="5">
    <source>
        <dbReference type="Proteomes" id="UP000221961"/>
    </source>
</evidence>
<gene>
    <name evidence="4" type="ORF">CRH09_09120</name>
</gene>
<dbReference type="SUPFAM" id="SSF48600">
    <property type="entry name" value="Chorismate mutase II"/>
    <property type="match status" value="1"/>
</dbReference>
<accession>A0A291RGX8</accession>
<dbReference type="InterPro" id="IPR006218">
    <property type="entry name" value="DAHP1/KDSA"/>
</dbReference>
<dbReference type="EMBL" id="CP023778">
    <property type="protein sequence ID" value="ATL66342.1"/>
    <property type="molecule type" value="Genomic_DNA"/>
</dbReference>
<protein>
    <submittedName>
        <fullName evidence="4">3-deoxy-7-phosphoheptulonate synthase</fullName>
        <ecNumber evidence="4">2.5.1.54</ecNumber>
    </submittedName>
</protein>
<dbReference type="InterPro" id="IPR013785">
    <property type="entry name" value="Aldolase_TIM"/>
</dbReference>
<reference evidence="4 5" key="1">
    <citation type="submission" date="2017-10" db="EMBL/GenBank/DDBJ databases">
        <title>Comparative genomics between pathogenic Norcardia.</title>
        <authorList>
            <person name="Zeng L."/>
        </authorList>
    </citation>
    <scope>NUCLEOTIDE SEQUENCE [LARGE SCALE GENOMIC DNA]</scope>
    <source>
        <strain evidence="4 5">NC_YFY_NT001</strain>
    </source>
</reference>
<evidence type="ECO:0000256" key="2">
    <source>
        <dbReference type="SAM" id="MobiDB-lite"/>
    </source>
</evidence>
<dbReference type="NCBIfam" id="NF005894">
    <property type="entry name" value="PRK07857.1"/>
    <property type="match status" value="1"/>
</dbReference>
<dbReference type="PROSITE" id="PS51168">
    <property type="entry name" value="CHORISMATE_MUT_2"/>
    <property type="match status" value="1"/>
</dbReference>
<keyword evidence="1 4" id="KW-0808">Transferase</keyword>
<feature type="compositionally biased region" description="Low complexity" evidence="2">
    <location>
        <begin position="342"/>
        <end position="352"/>
    </location>
</feature>
<feature type="domain" description="Chorismate mutase" evidence="3">
    <location>
        <begin position="352"/>
        <end position="440"/>
    </location>
</feature>